<evidence type="ECO:0000256" key="6">
    <source>
        <dbReference type="ARBA" id="ARBA00023136"/>
    </source>
</evidence>
<keyword evidence="4 7" id="KW-0812">Transmembrane</keyword>
<sequence>MRGLTTWLLLLGLVLYVVAYLTYGRGLSRSVVHTDDSRQTPAHTLYDGVDYVPGNPLAIYGHHFASIAGAGPITGPAIAMIWGWLPSLIWIWLGNIVIGAVHDYLAVMASVRSEGKSIQWIAGKTMKPRTSRIMMVFIYATLVLVVAAFVTVAGLNFVATPGVASASMLFLVAALVFGVLSYRMKVNFTLATVIGLVLLAGAIWLGFVWGWHASFQTWVVVLAIYAVLASSLPVWLLLQPRDYLNSYILFVGLGAGIIALLAAFKGMALPAYSVWSASAVGGVSSPFWPAIPLVIACGSLSGFHSLVGSGTTSKQLDKESHGLPIGYGGMLTEGVLATVVVLAMGAYGFQVLGTVSGQLADAGISLARLETDAAYYGSTFLKAANPVGGALGLFTRSYGLALSDVFGVTAQFGTLFAGLWVTAFVLTTLDTATRLARFTWQEFFGYLKESSPGVHRVITDRWVAGAIVVILAGWLSWGGAYTVVWPAFAGANQMVAAVAMLTAALWAIKIQKASSGYQWATVIPGAFLWVTVFAGLIWYVYAVPATLVIKAIFVLMAVLSLLLLVDFFDGYRRRVQAPVGVAGSGR</sequence>
<feature type="transmembrane region" description="Helical" evidence="7">
    <location>
        <begin position="405"/>
        <end position="429"/>
    </location>
</feature>
<keyword evidence="5 7" id="KW-1133">Transmembrane helix</keyword>
<dbReference type="Proteomes" id="UP000065807">
    <property type="component" value="Chromosome"/>
</dbReference>
<name>A0A0K2SPT4_LIMPI</name>
<feature type="transmembrane region" description="Helical" evidence="7">
    <location>
        <begin position="519"/>
        <end position="541"/>
    </location>
</feature>
<evidence type="ECO:0000256" key="4">
    <source>
        <dbReference type="ARBA" id="ARBA00022692"/>
    </source>
</evidence>
<evidence type="ECO:0000256" key="2">
    <source>
        <dbReference type="ARBA" id="ARBA00007755"/>
    </source>
</evidence>
<feature type="transmembrane region" description="Helical" evidence="7">
    <location>
        <begin position="89"/>
        <end position="111"/>
    </location>
</feature>
<feature type="domain" description="CstA N-terminal" evidence="8">
    <location>
        <begin position="6"/>
        <end position="532"/>
    </location>
</feature>
<dbReference type="GO" id="GO:0009267">
    <property type="term" value="P:cellular response to starvation"/>
    <property type="evidence" value="ECO:0007669"/>
    <property type="project" value="InterPro"/>
</dbReference>
<dbReference type="PANTHER" id="PTHR30252">
    <property type="entry name" value="INNER MEMBRANE PEPTIDE TRANSPORTER"/>
    <property type="match status" value="1"/>
</dbReference>
<dbReference type="AlphaFoldDB" id="A0A0K2SPT4"/>
<dbReference type="EMBL" id="AP014924">
    <property type="protein sequence ID" value="BAS29130.1"/>
    <property type="molecule type" value="Genomic_DNA"/>
</dbReference>
<keyword evidence="10" id="KW-1185">Reference proteome</keyword>
<reference evidence="10" key="2">
    <citation type="journal article" date="2016" name="Int. J. Syst. Evol. Microbiol.">
        <title>Complete genome sequence and cell structure of Limnochorda pilosa, a Gram-negative spore-former within the phylum Firmicutes.</title>
        <authorList>
            <person name="Watanabe M."/>
            <person name="Kojima H."/>
            <person name="Fukui M."/>
        </authorList>
    </citation>
    <scope>NUCLEOTIDE SEQUENCE [LARGE SCALE GENOMIC DNA]</scope>
    <source>
        <strain evidence="10">HC45</strain>
    </source>
</reference>
<evidence type="ECO:0000313" key="10">
    <source>
        <dbReference type="Proteomes" id="UP000065807"/>
    </source>
</evidence>
<evidence type="ECO:0000256" key="7">
    <source>
        <dbReference type="SAM" id="Phobius"/>
    </source>
</evidence>
<feature type="transmembrane region" description="Helical" evidence="7">
    <location>
        <begin position="189"/>
        <end position="211"/>
    </location>
</feature>
<feature type="transmembrane region" description="Helical" evidence="7">
    <location>
        <begin position="163"/>
        <end position="182"/>
    </location>
</feature>
<proteinExistence type="inferred from homology"/>
<feature type="transmembrane region" description="Helical" evidence="7">
    <location>
        <begin position="458"/>
        <end position="477"/>
    </location>
</feature>
<keyword evidence="6 7" id="KW-0472">Membrane</keyword>
<comment type="similarity">
    <text evidence="2">Belongs to the peptide transporter carbon starvation (CstA) (TC 2.A.114) family.</text>
</comment>
<feature type="transmembrane region" description="Helical" evidence="7">
    <location>
        <begin position="247"/>
        <end position="267"/>
    </location>
</feature>
<keyword evidence="3" id="KW-1003">Cell membrane</keyword>
<dbReference type="STRING" id="1555112.LIP_3317"/>
<dbReference type="KEGG" id="lpil:LIP_3317"/>
<evidence type="ECO:0000259" key="8">
    <source>
        <dbReference type="Pfam" id="PF02554"/>
    </source>
</evidence>
<feature type="transmembrane region" description="Helical" evidence="7">
    <location>
        <begin position="132"/>
        <end position="157"/>
    </location>
</feature>
<protein>
    <submittedName>
        <fullName evidence="9">Carbon starvation protein CstA</fullName>
    </submittedName>
</protein>
<dbReference type="PANTHER" id="PTHR30252:SF0">
    <property type="entry name" value="PEPTIDE TRANSPORTER CSTA"/>
    <property type="match status" value="1"/>
</dbReference>
<dbReference type="PATRIC" id="fig|1555112.3.peg.3352"/>
<evidence type="ECO:0000256" key="5">
    <source>
        <dbReference type="ARBA" id="ARBA00022989"/>
    </source>
</evidence>
<accession>A0A0K2SPT4</accession>
<evidence type="ECO:0000256" key="1">
    <source>
        <dbReference type="ARBA" id="ARBA00004651"/>
    </source>
</evidence>
<feature type="transmembrane region" description="Helical" evidence="7">
    <location>
        <begin position="327"/>
        <end position="349"/>
    </location>
</feature>
<evidence type="ECO:0000313" key="9">
    <source>
        <dbReference type="EMBL" id="BAS29130.1"/>
    </source>
</evidence>
<feature type="transmembrane region" description="Helical" evidence="7">
    <location>
        <begin position="217"/>
        <end position="238"/>
    </location>
</feature>
<evidence type="ECO:0000256" key="3">
    <source>
        <dbReference type="ARBA" id="ARBA00022475"/>
    </source>
</evidence>
<organism evidence="9 10">
    <name type="scientific">Limnochorda pilosa</name>
    <dbReference type="NCBI Taxonomy" id="1555112"/>
    <lineage>
        <taxon>Bacteria</taxon>
        <taxon>Bacillati</taxon>
        <taxon>Bacillota</taxon>
        <taxon>Limnochordia</taxon>
        <taxon>Limnochordales</taxon>
        <taxon>Limnochordaceae</taxon>
        <taxon>Limnochorda</taxon>
    </lineage>
</organism>
<feature type="transmembrane region" description="Helical" evidence="7">
    <location>
        <begin position="547"/>
        <end position="568"/>
    </location>
</feature>
<comment type="subcellular location">
    <subcellularLocation>
        <location evidence="1">Cell membrane</location>
        <topology evidence="1">Multi-pass membrane protein</topology>
    </subcellularLocation>
</comment>
<reference evidence="10" key="1">
    <citation type="submission" date="2015-07" db="EMBL/GenBank/DDBJ databases">
        <title>Complete genome sequence and phylogenetic analysis of Limnochorda pilosa.</title>
        <authorList>
            <person name="Watanabe M."/>
            <person name="Kojima H."/>
            <person name="Fukui M."/>
        </authorList>
    </citation>
    <scope>NUCLEOTIDE SEQUENCE [LARGE SCALE GENOMIC DNA]</scope>
    <source>
        <strain evidence="10">HC45</strain>
    </source>
</reference>
<feature type="transmembrane region" description="Helical" evidence="7">
    <location>
        <begin position="287"/>
        <end position="307"/>
    </location>
</feature>
<feature type="transmembrane region" description="Helical" evidence="7">
    <location>
        <begin position="483"/>
        <end position="507"/>
    </location>
</feature>
<dbReference type="InterPro" id="IPR003706">
    <property type="entry name" value="CstA_N"/>
</dbReference>
<gene>
    <name evidence="9" type="ORF">LIP_3317</name>
</gene>
<dbReference type="GO" id="GO:0005886">
    <property type="term" value="C:plasma membrane"/>
    <property type="evidence" value="ECO:0007669"/>
    <property type="project" value="UniProtKB-SubCell"/>
</dbReference>
<dbReference type="InterPro" id="IPR051605">
    <property type="entry name" value="CstA"/>
</dbReference>
<dbReference type="Pfam" id="PF02554">
    <property type="entry name" value="CstA"/>
    <property type="match status" value="1"/>
</dbReference>